<dbReference type="Proteomes" id="UP000631114">
    <property type="component" value="Unassembled WGS sequence"/>
</dbReference>
<comment type="caution">
    <text evidence="2">The sequence shown here is derived from an EMBL/GenBank/DDBJ whole genome shotgun (WGS) entry which is preliminary data.</text>
</comment>
<accession>A0A835LIH4</accession>
<keyword evidence="1" id="KW-0472">Membrane</keyword>
<sequence>MFNQFVPFTELGVLHVRYFPLFLVSNLLGFYFVDIWIFFSCLLEAWIHDHLILRYMLAEGLGLSAIVSILFTGMVSWFSNLKIISLLFIVIARWASNLY</sequence>
<gene>
    <name evidence="2" type="ORF">IFM89_018630</name>
</gene>
<dbReference type="EMBL" id="JADFTS010000008">
    <property type="protein sequence ID" value="KAF9592914.1"/>
    <property type="molecule type" value="Genomic_DNA"/>
</dbReference>
<dbReference type="AlphaFoldDB" id="A0A835LIH4"/>
<name>A0A835LIH4_9MAGN</name>
<protein>
    <submittedName>
        <fullName evidence="2">Uncharacterized protein</fullName>
    </submittedName>
</protein>
<organism evidence="2 3">
    <name type="scientific">Coptis chinensis</name>
    <dbReference type="NCBI Taxonomy" id="261450"/>
    <lineage>
        <taxon>Eukaryota</taxon>
        <taxon>Viridiplantae</taxon>
        <taxon>Streptophyta</taxon>
        <taxon>Embryophyta</taxon>
        <taxon>Tracheophyta</taxon>
        <taxon>Spermatophyta</taxon>
        <taxon>Magnoliopsida</taxon>
        <taxon>Ranunculales</taxon>
        <taxon>Ranunculaceae</taxon>
        <taxon>Coptidoideae</taxon>
        <taxon>Coptis</taxon>
    </lineage>
</organism>
<feature type="transmembrane region" description="Helical" evidence="1">
    <location>
        <begin position="51"/>
        <end position="71"/>
    </location>
</feature>
<reference evidence="2 3" key="1">
    <citation type="submission" date="2020-10" db="EMBL/GenBank/DDBJ databases">
        <title>The Coptis chinensis genome and diversification of protoberbering-type alkaloids.</title>
        <authorList>
            <person name="Wang B."/>
            <person name="Shu S."/>
            <person name="Song C."/>
            <person name="Liu Y."/>
        </authorList>
    </citation>
    <scope>NUCLEOTIDE SEQUENCE [LARGE SCALE GENOMIC DNA]</scope>
    <source>
        <strain evidence="2">HL-2020</strain>
        <tissue evidence="2">Leaf</tissue>
    </source>
</reference>
<evidence type="ECO:0000313" key="3">
    <source>
        <dbReference type="Proteomes" id="UP000631114"/>
    </source>
</evidence>
<feature type="transmembrane region" description="Helical" evidence="1">
    <location>
        <begin position="18"/>
        <end position="39"/>
    </location>
</feature>
<dbReference type="OrthoDB" id="196264at2759"/>
<evidence type="ECO:0000256" key="1">
    <source>
        <dbReference type="SAM" id="Phobius"/>
    </source>
</evidence>
<evidence type="ECO:0000313" key="2">
    <source>
        <dbReference type="EMBL" id="KAF9592914.1"/>
    </source>
</evidence>
<keyword evidence="3" id="KW-1185">Reference proteome</keyword>
<keyword evidence="1" id="KW-0812">Transmembrane</keyword>
<keyword evidence="1" id="KW-1133">Transmembrane helix</keyword>
<proteinExistence type="predicted"/>